<dbReference type="EMBL" id="GBRH01278936">
    <property type="protein sequence ID" value="JAD18959.1"/>
    <property type="molecule type" value="Transcribed_RNA"/>
</dbReference>
<sequence>MMVKNSVGRTTYSPKPRCRYIDLHLC</sequence>
<name>A0A0A8XY71_ARUDO</name>
<proteinExistence type="predicted"/>
<evidence type="ECO:0000313" key="1">
    <source>
        <dbReference type="EMBL" id="JAD18959.1"/>
    </source>
</evidence>
<organism evidence="1">
    <name type="scientific">Arundo donax</name>
    <name type="common">Giant reed</name>
    <name type="synonym">Donax arundinaceus</name>
    <dbReference type="NCBI Taxonomy" id="35708"/>
    <lineage>
        <taxon>Eukaryota</taxon>
        <taxon>Viridiplantae</taxon>
        <taxon>Streptophyta</taxon>
        <taxon>Embryophyta</taxon>
        <taxon>Tracheophyta</taxon>
        <taxon>Spermatophyta</taxon>
        <taxon>Magnoliopsida</taxon>
        <taxon>Liliopsida</taxon>
        <taxon>Poales</taxon>
        <taxon>Poaceae</taxon>
        <taxon>PACMAD clade</taxon>
        <taxon>Arundinoideae</taxon>
        <taxon>Arundineae</taxon>
        <taxon>Arundo</taxon>
    </lineage>
</organism>
<reference evidence="1" key="1">
    <citation type="submission" date="2014-09" db="EMBL/GenBank/DDBJ databases">
        <authorList>
            <person name="Magalhaes I.L.F."/>
            <person name="Oliveira U."/>
            <person name="Santos F.R."/>
            <person name="Vidigal T.H.D.A."/>
            <person name="Brescovit A.D."/>
            <person name="Santos A.J."/>
        </authorList>
    </citation>
    <scope>NUCLEOTIDE SEQUENCE</scope>
    <source>
        <tissue evidence="1">Shoot tissue taken approximately 20 cm above the soil surface</tissue>
    </source>
</reference>
<accession>A0A0A8XY71</accession>
<dbReference type="AlphaFoldDB" id="A0A0A8XY71"/>
<protein>
    <submittedName>
        <fullName evidence="1">Uncharacterized protein</fullName>
    </submittedName>
</protein>
<reference evidence="1" key="2">
    <citation type="journal article" date="2015" name="Data Brief">
        <title>Shoot transcriptome of the giant reed, Arundo donax.</title>
        <authorList>
            <person name="Barrero R.A."/>
            <person name="Guerrero F.D."/>
            <person name="Moolhuijzen P."/>
            <person name="Goolsby J.A."/>
            <person name="Tidwell J."/>
            <person name="Bellgard S.E."/>
            <person name="Bellgard M.I."/>
        </authorList>
    </citation>
    <scope>NUCLEOTIDE SEQUENCE</scope>
    <source>
        <tissue evidence="1">Shoot tissue taken approximately 20 cm above the soil surface</tissue>
    </source>
</reference>